<dbReference type="SMART" id="SM00382">
    <property type="entry name" value="AAA"/>
    <property type="match status" value="1"/>
</dbReference>
<dbReference type="SUPFAM" id="SSF52540">
    <property type="entry name" value="P-loop containing nucleoside triphosphate hydrolases"/>
    <property type="match status" value="1"/>
</dbReference>
<organism evidence="2 3">
    <name type="scientific">Desulforamulus ferrireducens</name>
    <dbReference type="NCBI Taxonomy" id="1833852"/>
    <lineage>
        <taxon>Bacteria</taxon>
        <taxon>Bacillati</taxon>
        <taxon>Bacillota</taxon>
        <taxon>Clostridia</taxon>
        <taxon>Eubacteriales</taxon>
        <taxon>Peptococcaceae</taxon>
        <taxon>Desulforamulus</taxon>
    </lineage>
</organism>
<dbReference type="InterPro" id="IPR049945">
    <property type="entry name" value="AAA_22"/>
</dbReference>
<dbReference type="InterPro" id="IPR027417">
    <property type="entry name" value="P-loop_NTPase"/>
</dbReference>
<dbReference type="InterPro" id="IPR052026">
    <property type="entry name" value="ExeA_AAA_ATPase_DNA-bind"/>
</dbReference>
<dbReference type="Gene3D" id="3.40.50.300">
    <property type="entry name" value="P-loop containing nucleotide triphosphate hydrolases"/>
    <property type="match status" value="1"/>
</dbReference>
<dbReference type="GO" id="GO:0016887">
    <property type="term" value="F:ATP hydrolysis activity"/>
    <property type="evidence" value="ECO:0007669"/>
    <property type="project" value="InterPro"/>
</dbReference>
<dbReference type="KEGG" id="dfg:B0537_04670"/>
<gene>
    <name evidence="2" type="ORF">B0537_04670</name>
</gene>
<dbReference type="RefSeq" id="WP_077713400.1">
    <property type="nucleotide sequence ID" value="NZ_CP019698.1"/>
</dbReference>
<dbReference type="STRING" id="1833852.B0537_04670"/>
<dbReference type="Pfam" id="PF13401">
    <property type="entry name" value="AAA_22"/>
    <property type="match status" value="1"/>
</dbReference>
<name>A0A1S6IUI7_9FIRM</name>
<evidence type="ECO:0000313" key="2">
    <source>
        <dbReference type="EMBL" id="AQS58442.1"/>
    </source>
</evidence>
<reference evidence="2 3" key="1">
    <citation type="journal article" date="2016" name="Int. J. Syst. Evol. Microbiol.">
        <title>Desulfotomaculum ferrireducens sp. nov., a moderately thermophilic sulfate-reducing and dissimilatory Fe(III)-reducing bacterium isolated from compost.</title>
        <authorList>
            <person name="Yang G."/>
            <person name="Guo J."/>
            <person name="Zhuang L."/>
            <person name="Yuan Y."/>
            <person name="Zhou S."/>
        </authorList>
    </citation>
    <scope>NUCLEOTIDE SEQUENCE [LARGE SCALE GENOMIC DNA]</scope>
    <source>
        <strain evidence="2 3">GSS09</strain>
    </source>
</reference>
<dbReference type="EMBL" id="CP019698">
    <property type="protein sequence ID" value="AQS58442.1"/>
    <property type="molecule type" value="Genomic_DNA"/>
</dbReference>
<dbReference type="AlphaFoldDB" id="A0A1S6IUI7"/>
<evidence type="ECO:0000259" key="1">
    <source>
        <dbReference type="SMART" id="SM00382"/>
    </source>
</evidence>
<feature type="domain" description="AAA+ ATPase" evidence="1">
    <location>
        <begin position="41"/>
        <end position="188"/>
    </location>
</feature>
<dbReference type="PANTHER" id="PTHR35894">
    <property type="entry name" value="GENERAL SECRETION PATHWAY PROTEIN A-RELATED"/>
    <property type="match status" value="1"/>
</dbReference>
<dbReference type="InterPro" id="IPR003593">
    <property type="entry name" value="AAA+_ATPase"/>
</dbReference>
<sequence>MFLQYFGLKFNPFTKEVAADKLYISQDLQELEQRLKYLQNTRGIGLVAGEPGAGKSTTLRKFVSELNPSLYRHCYFSLATVTVSEFYQGLALELGEQPVHRKVAVFRQIQQAISSMYFDNRITPVIILDEIHLASNKLLEDLRLIFNFKMDSQNPFILILAGQSTIRNKLGMNINKPLRQRLVVKHIMQGLKQEEIKGYCNSRLQMAGLVEEIITDAALEAIYANSNGMPRLVNSLMTNSLIYACNQNQRRIDEEIVYHAQNELNI</sequence>
<protein>
    <submittedName>
        <fullName evidence="2">AAA family ATPase</fullName>
    </submittedName>
</protein>
<accession>A0A1S6IUI7</accession>
<dbReference type="Proteomes" id="UP000189464">
    <property type="component" value="Chromosome"/>
</dbReference>
<keyword evidence="3" id="KW-1185">Reference proteome</keyword>
<evidence type="ECO:0000313" key="3">
    <source>
        <dbReference type="Proteomes" id="UP000189464"/>
    </source>
</evidence>
<dbReference type="CDD" id="cd00009">
    <property type="entry name" value="AAA"/>
    <property type="match status" value="1"/>
</dbReference>
<dbReference type="PANTHER" id="PTHR35894:SF1">
    <property type="entry name" value="PHOSPHORIBULOKINASE _ URIDINE KINASE FAMILY"/>
    <property type="match status" value="1"/>
</dbReference>
<dbReference type="OrthoDB" id="9815896at2"/>
<proteinExistence type="predicted"/>